<keyword evidence="3" id="KW-1185">Reference proteome</keyword>
<reference evidence="2 3" key="1">
    <citation type="submission" date="2017-06" db="EMBL/GenBank/DDBJ databases">
        <title>A platform for efficient transgenesis in Macrostomum lignano, a flatworm model organism for stem cell research.</title>
        <authorList>
            <person name="Berezikov E."/>
        </authorList>
    </citation>
    <scope>NUCLEOTIDE SEQUENCE [LARGE SCALE GENOMIC DNA]</scope>
    <source>
        <strain evidence="2">DV1</strain>
        <tissue evidence="2">Whole organism</tissue>
    </source>
</reference>
<proteinExistence type="predicted"/>
<protein>
    <submittedName>
        <fullName evidence="2">Uncharacterized protein</fullName>
    </submittedName>
</protein>
<dbReference type="OrthoDB" id="57679at2759"/>
<dbReference type="PANTHER" id="PTHR38696">
    <property type="entry name" value="MEDIATOR OF RNA POLYMERASE II TRANSCRIPTION SUBUNIT 13"/>
    <property type="match status" value="1"/>
</dbReference>
<evidence type="ECO:0000313" key="1">
    <source>
        <dbReference type="EMBL" id="PAA64479.1"/>
    </source>
</evidence>
<dbReference type="AlphaFoldDB" id="A0A267EYC4"/>
<dbReference type="STRING" id="282301.A0A267EYC4"/>
<organism evidence="2 3">
    <name type="scientific">Macrostomum lignano</name>
    <dbReference type="NCBI Taxonomy" id="282301"/>
    <lineage>
        <taxon>Eukaryota</taxon>
        <taxon>Metazoa</taxon>
        <taxon>Spiralia</taxon>
        <taxon>Lophotrochozoa</taxon>
        <taxon>Platyhelminthes</taxon>
        <taxon>Rhabditophora</taxon>
        <taxon>Macrostomorpha</taxon>
        <taxon>Macrostomida</taxon>
        <taxon>Macrostomidae</taxon>
        <taxon>Macrostomum</taxon>
    </lineage>
</organism>
<evidence type="ECO:0000313" key="2">
    <source>
        <dbReference type="EMBL" id="PAA66523.1"/>
    </source>
</evidence>
<dbReference type="EMBL" id="NIVC01001552">
    <property type="protein sequence ID" value="PAA66523.1"/>
    <property type="molecule type" value="Genomic_DNA"/>
</dbReference>
<sequence>MGGNYSYLPSEPASNNFFCITFRVPDSIKVIDCDPPTLEIVRKAIARGYRLGLRQEYDKYGSRTFVLAGNPFKVGCSKEEAIAGKQVACTLLQDLAHKGWQVLNSSELCRNKDLSSWFFERTNEACVNYDSTVCCIALSGFDKFQLVNFPKQLLAKVADAVRRTWTLGIQEEMKDAYGSMEMKMNGNPWSASERGAVEARRMILEIIRAMASEGYVLCMSTSIKDTTDSLFFRSATAADQPSCSELGSPDASFVLSLNRHDRLRLIEAPSEAQEVVRNVLLHHWTSGLTGDRDYHGSREFKLGGSPWWTEGAESVRTRLLITLLLQELRDKGWRLVQTIELCRRLNDKSVFVFARAQPESSLHWCLSLHSKSVLRFVNAPVEVVDALRLVIAGNYIHGIKTERVFAGYHQVRLRGRPWSSHNGNDHVHGRHMMLGILEAMQQRGWSLVCSADVSAIYHHADSGQDYPVDVHSLWFGAINKKPPIADGAVGVGGASSAPSCE</sequence>
<accession>A0A267EYC4</accession>
<name>A0A267EYC4_9PLAT</name>
<gene>
    <name evidence="2" type="ORF">BOX15_Mlig033074g1</name>
    <name evidence="1" type="ORF">BOX15_Mlig033074g2</name>
</gene>
<dbReference type="Proteomes" id="UP000215902">
    <property type="component" value="Unassembled WGS sequence"/>
</dbReference>
<dbReference type="EMBL" id="NIVC01001747">
    <property type="protein sequence ID" value="PAA64479.1"/>
    <property type="molecule type" value="Genomic_DNA"/>
</dbReference>
<evidence type="ECO:0000313" key="3">
    <source>
        <dbReference type="Proteomes" id="UP000215902"/>
    </source>
</evidence>
<dbReference type="PANTHER" id="PTHR38696:SF1">
    <property type="entry name" value="MEDIATOR OF RNA POLYMERASE II TRANSCRIPTION SUBUNIT 13"/>
    <property type="match status" value="1"/>
</dbReference>
<comment type="caution">
    <text evidence="2">The sequence shown here is derived from an EMBL/GenBank/DDBJ whole genome shotgun (WGS) entry which is preliminary data.</text>
</comment>